<dbReference type="SUPFAM" id="SSF52540">
    <property type="entry name" value="P-loop containing nucleoside triphosphate hydrolases"/>
    <property type="match status" value="1"/>
</dbReference>
<evidence type="ECO:0000313" key="10">
    <source>
        <dbReference type="Proteomes" id="UP000243002"/>
    </source>
</evidence>
<dbReference type="GO" id="GO:0051604">
    <property type="term" value="P:protein maturation"/>
    <property type="evidence" value="ECO:0007669"/>
    <property type="project" value="InterPro"/>
</dbReference>
<keyword evidence="4" id="KW-0547">Nucleotide-binding</keyword>
<organism evidence="9 10">
    <name type="scientific">Cyanobium usitatum str. Tous</name>
    <dbReference type="NCBI Taxonomy" id="2116684"/>
    <lineage>
        <taxon>Bacteria</taxon>
        <taxon>Bacillati</taxon>
        <taxon>Cyanobacteriota</taxon>
        <taxon>Cyanophyceae</taxon>
        <taxon>Synechococcales</taxon>
        <taxon>Prochlorococcaceae</taxon>
        <taxon>Cyanobium</taxon>
    </lineage>
</organism>
<dbReference type="NCBIfam" id="TIGR00073">
    <property type="entry name" value="hypB"/>
    <property type="match status" value="1"/>
</dbReference>
<evidence type="ECO:0000256" key="6">
    <source>
        <dbReference type="ARBA" id="ARBA00022833"/>
    </source>
</evidence>
<keyword evidence="10" id="KW-1185">Reference proteome</keyword>
<dbReference type="Pfam" id="PF02492">
    <property type="entry name" value="cobW"/>
    <property type="match status" value="1"/>
</dbReference>
<accession>A0A2P7MZ73</accession>
<dbReference type="InterPro" id="IPR004392">
    <property type="entry name" value="Hyd_mat_HypB"/>
</dbReference>
<evidence type="ECO:0000256" key="5">
    <source>
        <dbReference type="ARBA" id="ARBA00022801"/>
    </source>
</evidence>
<dbReference type="GO" id="GO:0008270">
    <property type="term" value="F:zinc ion binding"/>
    <property type="evidence" value="ECO:0007669"/>
    <property type="project" value="TreeGrafter"/>
</dbReference>
<evidence type="ECO:0000256" key="2">
    <source>
        <dbReference type="ARBA" id="ARBA00022596"/>
    </source>
</evidence>
<dbReference type="GO" id="GO:0003924">
    <property type="term" value="F:GTPase activity"/>
    <property type="evidence" value="ECO:0007669"/>
    <property type="project" value="InterPro"/>
</dbReference>
<dbReference type="InterPro" id="IPR003495">
    <property type="entry name" value="CobW/HypB/UreG_nucleotide-bd"/>
</dbReference>
<evidence type="ECO:0000256" key="4">
    <source>
        <dbReference type="ARBA" id="ARBA00022741"/>
    </source>
</evidence>
<dbReference type="OrthoDB" id="9802035at2"/>
<dbReference type="RefSeq" id="WP_106502025.1">
    <property type="nucleotide sequence ID" value="NZ_PXXO01000003.1"/>
</dbReference>
<protein>
    <submittedName>
        <fullName evidence="9">Hydrogenase accessory protein HypB</fullName>
    </submittedName>
</protein>
<dbReference type="GO" id="GO:0016151">
    <property type="term" value="F:nickel cation binding"/>
    <property type="evidence" value="ECO:0007669"/>
    <property type="project" value="InterPro"/>
</dbReference>
<dbReference type="Gene3D" id="3.40.50.300">
    <property type="entry name" value="P-loop containing nucleotide triphosphate hydrolases"/>
    <property type="match status" value="1"/>
</dbReference>
<evidence type="ECO:0000259" key="8">
    <source>
        <dbReference type="Pfam" id="PF02492"/>
    </source>
</evidence>
<dbReference type="EMBL" id="PXXO01000003">
    <property type="protein sequence ID" value="PSJ06519.1"/>
    <property type="molecule type" value="Genomic_DNA"/>
</dbReference>
<dbReference type="PANTHER" id="PTHR30134">
    <property type="entry name" value="HYDROGENASE PROTEIN ASSEMBLY PROTEIN, NICKEL CHAPERONE"/>
    <property type="match status" value="1"/>
</dbReference>
<keyword evidence="6" id="KW-0862">Zinc</keyword>
<sequence>MCRDCSCGQPAPEPLPEPTRQLPLHTALLQRNDAQAAGLRQRFEAAGVTVVNLLSSPGSGKTALLEALAQRLDPTVLAVIVGDLATDNDARRLQAAGLAAVQITTGQACHLEAPMVAEGLHRLHHQGISLEQLELLVIENVGNLVCPGAYDLGESLRVVLLSTTEGEDKPLKYAPIFHGADLVLITKLDLAEAVGFDRAAAHAAIARVAPHARVLETSARSGAGLDALINALVR</sequence>
<dbReference type="PANTHER" id="PTHR30134:SF2">
    <property type="entry name" value="HYDROGENASE MATURATION FACTOR HYPB"/>
    <property type="match status" value="1"/>
</dbReference>
<keyword evidence="7" id="KW-0342">GTP-binding</keyword>
<evidence type="ECO:0000313" key="9">
    <source>
        <dbReference type="EMBL" id="PSJ06519.1"/>
    </source>
</evidence>
<keyword evidence="5" id="KW-0378">Hydrolase</keyword>
<keyword evidence="2" id="KW-0533">Nickel</keyword>
<evidence type="ECO:0000256" key="1">
    <source>
        <dbReference type="ARBA" id="ARBA00006211"/>
    </source>
</evidence>
<feature type="domain" description="CobW/HypB/UreG nucleotide-binding" evidence="8">
    <location>
        <begin position="50"/>
        <end position="215"/>
    </location>
</feature>
<comment type="caution">
    <text evidence="9">The sequence shown here is derived from an EMBL/GenBank/DDBJ whole genome shotgun (WGS) entry which is preliminary data.</text>
</comment>
<reference evidence="9 10" key="1">
    <citation type="journal article" date="2018" name="Environ. Microbiol.">
        <title>Ecological and genomic features of two widespread freshwater picocyanobacteria.</title>
        <authorList>
            <person name="Cabello-Yeves P.J."/>
            <person name="Picazo A."/>
            <person name="Camacho A."/>
            <person name="Callieri C."/>
            <person name="Rosselli R."/>
            <person name="Roda-Garcia J.J."/>
            <person name="Coutinho F.H."/>
            <person name="Rodriguez-Valera F."/>
        </authorList>
    </citation>
    <scope>NUCLEOTIDE SEQUENCE [LARGE SCALE GENOMIC DNA]</scope>
    <source>
        <strain evidence="9 10">Tous</strain>
    </source>
</reference>
<dbReference type="AlphaFoldDB" id="A0A2P7MZ73"/>
<proteinExistence type="inferred from homology"/>
<dbReference type="PIRSF" id="PIRSF005624">
    <property type="entry name" value="Ni-bind_GTPase"/>
    <property type="match status" value="1"/>
</dbReference>
<dbReference type="GO" id="GO:0005525">
    <property type="term" value="F:GTP binding"/>
    <property type="evidence" value="ECO:0007669"/>
    <property type="project" value="UniProtKB-KW"/>
</dbReference>
<gene>
    <name evidence="9" type="primary">hypB</name>
    <name evidence="9" type="ORF">C7K55_03465</name>
</gene>
<comment type="similarity">
    <text evidence="1">Belongs to the SIMIBI class G3E GTPase family. HypB/HupM subfamily.</text>
</comment>
<evidence type="ECO:0000256" key="3">
    <source>
        <dbReference type="ARBA" id="ARBA00022723"/>
    </source>
</evidence>
<keyword evidence="3" id="KW-0479">Metal-binding</keyword>
<evidence type="ECO:0000256" key="7">
    <source>
        <dbReference type="ARBA" id="ARBA00023134"/>
    </source>
</evidence>
<dbReference type="Proteomes" id="UP000243002">
    <property type="component" value="Unassembled WGS sequence"/>
</dbReference>
<dbReference type="InterPro" id="IPR027417">
    <property type="entry name" value="P-loop_NTPase"/>
</dbReference>
<name>A0A2P7MZ73_9CYAN</name>